<evidence type="ECO:0000313" key="2">
    <source>
        <dbReference type="Proteomes" id="UP000253090"/>
    </source>
</evidence>
<comment type="caution">
    <text evidence="1">The sequence shown here is derived from an EMBL/GenBank/DDBJ whole genome shotgun (WGS) entry which is preliminary data.</text>
</comment>
<dbReference type="AlphaFoldDB" id="A0A369BPU9"/>
<dbReference type="EMBL" id="QPJW01000001">
    <property type="protein sequence ID" value="RCX23573.1"/>
    <property type="molecule type" value="Genomic_DNA"/>
</dbReference>
<name>A0A369BPU9_9BACL</name>
<gene>
    <name evidence="1" type="ORF">DFP94_1011172</name>
</gene>
<keyword evidence="2" id="KW-1185">Reference proteome</keyword>
<dbReference type="OrthoDB" id="1743319at2"/>
<dbReference type="SUPFAM" id="SSF69318">
    <property type="entry name" value="Integrin alpha N-terminal domain"/>
    <property type="match status" value="1"/>
</dbReference>
<dbReference type="InterPro" id="IPR028994">
    <property type="entry name" value="Integrin_alpha_N"/>
</dbReference>
<proteinExistence type="predicted"/>
<sequence>MKRVMKLIHKAWITAAAGSLLLVALSGCSIIKDPKSLMETPQLSSDKESLISVINAEIKGAQIIRPRDVSDISSIRTPDLNNDGVKEAIVFYETPDEAVRIHGMILEHEGDTWIPKVKFDGEGQVLETFELRDITGDGRLDIIAGFTSGEEDPQKGLTVYTYNGSEVENLLTLPYNDFLIDDLNQDGLLDLTVVTLKRDQNATVTVYQYNDSFQELDHIQLDDPIKEYYNSVSGNITPTLKGIVLDAAFGTHYAYSHLVVMKDGKLIDLLPSQDSTFKNYPVLSGDVDGDGILEVGRSEKPKGWETRPYDDIPLFSYFQWEEDKGLKFVMQQYMDLAGRFYFNFPKEWWGTVTIDPKSDQNEHLWFTKIDSGETVAEIRFFSLSEWERNKEDWELMARDNDKVIGFLSHTDLKINKGEKEIKR</sequence>
<dbReference type="Proteomes" id="UP000253090">
    <property type="component" value="Unassembled WGS sequence"/>
</dbReference>
<evidence type="ECO:0008006" key="3">
    <source>
        <dbReference type="Google" id="ProtNLM"/>
    </source>
</evidence>
<protein>
    <recommendedName>
        <fullName evidence="3">VCBS repeat protein</fullName>
    </recommendedName>
</protein>
<reference evidence="1 2" key="1">
    <citation type="submission" date="2018-07" db="EMBL/GenBank/DDBJ databases">
        <title>Genomic Encyclopedia of Type Strains, Phase III (KMG-III): the genomes of soil and plant-associated and newly described type strains.</title>
        <authorList>
            <person name="Whitman W."/>
        </authorList>
    </citation>
    <scope>NUCLEOTIDE SEQUENCE [LARGE SCALE GENOMIC DNA]</scope>
    <source>
        <strain evidence="1 2">CECT 8333</strain>
    </source>
</reference>
<dbReference type="PROSITE" id="PS51257">
    <property type="entry name" value="PROKAR_LIPOPROTEIN"/>
    <property type="match status" value="1"/>
</dbReference>
<evidence type="ECO:0000313" key="1">
    <source>
        <dbReference type="EMBL" id="RCX23573.1"/>
    </source>
</evidence>
<organism evidence="1 2">
    <name type="scientific">Fontibacillus phaseoli</name>
    <dbReference type="NCBI Taxonomy" id="1416533"/>
    <lineage>
        <taxon>Bacteria</taxon>
        <taxon>Bacillati</taxon>
        <taxon>Bacillota</taxon>
        <taxon>Bacilli</taxon>
        <taxon>Bacillales</taxon>
        <taxon>Paenibacillaceae</taxon>
        <taxon>Fontibacillus</taxon>
    </lineage>
</organism>
<accession>A0A369BPU9</accession>